<feature type="domain" description="RNA-binding S4" evidence="2">
    <location>
        <begin position="29"/>
        <end position="95"/>
    </location>
</feature>
<feature type="non-terminal residue" evidence="3">
    <location>
        <position position="1"/>
    </location>
</feature>
<dbReference type="InterPro" id="IPR002942">
    <property type="entry name" value="S4_RNA-bd"/>
</dbReference>
<dbReference type="PROSITE" id="PS50889">
    <property type="entry name" value="S4"/>
    <property type="match status" value="1"/>
</dbReference>
<organism evidence="3 4">
    <name type="scientific">Candidatus Termititenax persephonae</name>
    <dbReference type="NCBI Taxonomy" id="2218525"/>
    <lineage>
        <taxon>Bacteria</taxon>
        <taxon>Bacillati</taxon>
        <taxon>Candidatus Margulisiibacteriota</taxon>
        <taxon>Candidatus Termititenacia</taxon>
        <taxon>Candidatus Termititenacales</taxon>
        <taxon>Candidatus Termititenacaceae</taxon>
        <taxon>Candidatus Termititenax</taxon>
    </lineage>
</organism>
<evidence type="ECO:0000259" key="2">
    <source>
        <dbReference type="SMART" id="SM00363"/>
    </source>
</evidence>
<dbReference type="InterPro" id="IPR036986">
    <property type="entry name" value="S4_RNA-bd_sf"/>
</dbReference>
<dbReference type="GO" id="GO:0004812">
    <property type="term" value="F:aminoacyl-tRNA ligase activity"/>
    <property type="evidence" value="ECO:0007669"/>
    <property type="project" value="UniProtKB-KW"/>
</dbReference>
<keyword evidence="4" id="KW-1185">Reference proteome</keyword>
<dbReference type="AlphaFoldDB" id="A0A388TI92"/>
<name>A0A388TI92_9BACT</name>
<gene>
    <name evidence="3" type="primary">tyrS</name>
    <name evidence="3" type="ORF">NO2_1398</name>
</gene>
<dbReference type="Gene3D" id="3.10.290.10">
    <property type="entry name" value="RNA-binding S4 domain"/>
    <property type="match status" value="1"/>
</dbReference>
<dbReference type="SMART" id="SM00363">
    <property type="entry name" value="S4"/>
    <property type="match status" value="1"/>
</dbReference>
<dbReference type="InterPro" id="IPR054608">
    <property type="entry name" value="SYY-like_C"/>
</dbReference>
<dbReference type="Pfam" id="PF22421">
    <property type="entry name" value="SYY_C-terminal"/>
    <property type="match status" value="1"/>
</dbReference>
<dbReference type="EMBL" id="BGZO01000065">
    <property type="protein sequence ID" value="GBR76926.1"/>
    <property type="molecule type" value="Genomic_DNA"/>
</dbReference>
<evidence type="ECO:0000313" key="3">
    <source>
        <dbReference type="EMBL" id="GBR76926.1"/>
    </source>
</evidence>
<dbReference type="SUPFAM" id="SSF55174">
    <property type="entry name" value="Alpha-L RNA-binding motif"/>
    <property type="match status" value="1"/>
</dbReference>
<reference evidence="3 4" key="1">
    <citation type="journal article" date="2019" name="ISME J.">
        <title>Genome analyses of uncultured TG2/ZB3 bacteria in 'Margulisbacteria' specifically attached to ectosymbiotic spirochetes of protists in the termite gut.</title>
        <authorList>
            <person name="Utami Y.D."/>
            <person name="Kuwahara H."/>
            <person name="Igai K."/>
            <person name="Murakami T."/>
            <person name="Sugaya K."/>
            <person name="Morikawa T."/>
            <person name="Nagura Y."/>
            <person name="Yuki M."/>
            <person name="Deevong P."/>
            <person name="Inoue T."/>
            <person name="Kihara K."/>
            <person name="Lo N."/>
            <person name="Yamada A."/>
            <person name="Ohkuma M."/>
            <person name="Hongoh Y."/>
        </authorList>
    </citation>
    <scope>NUCLEOTIDE SEQUENCE [LARGE SCALE GENOMIC DNA]</scope>
    <source>
        <strain evidence="3">NkOx7-02</strain>
    </source>
</reference>
<proteinExistence type="predicted"/>
<protein>
    <submittedName>
        <fullName evidence="3">Tyrosyl-tRNA synthetase</fullName>
    </submittedName>
</protein>
<evidence type="ECO:0000256" key="1">
    <source>
        <dbReference type="PROSITE-ProRule" id="PRU00182"/>
    </source>
</evidence>
<dbReference type="Proteomes" id="UP000275925">
    <property type="component" value="Unassembled WGS sequence"/>
</dbReference>
<dbReference type="CDD" id="cd00165">
    <property type="entry name" value="S4"/>
    <property type="match status" value="1"/>
</dbReference>
<evidence type="ECO:0000313" key="4">
    <source>
        <dbReference type="Proteomes" id="UP000275925"/>
    </source>
</evidence>
<accession>A0A388TI92</accession>
<sequence length="95" mass="9897">AAENFKNVFAHNGAPDDITALRAQDFCGLPLAKLLTATGLSASNGEAKRDIQAGAVKINGQKAADPQTVIVAEQAGPAEAELIIQVGKRKFVKLN</sequence>
<dbReference type="GO" id="GO:0003723">
    <property type="term" value="F:RNA binding"/>
    <property type="evidence" value="ECO:0007669"/>
    <property type="project" value="UniProtKB-KW"/>
</dbReference>
<keyword evidence="1" id="KW-0694">RNA-binding</keyword>
<comment type="caution">
    <text evidence="3">The sequence shown here is derived from an EMBL/GenBank/DDBJ whole genome shotgun (WGS) entry which is preliminary data.</text>
</comment>